<evidence type="ECO:0000313" key="2">
    <source>
        <dbReference type="EMBL" id="HIU47298.1"/>
    </source>
</evidence>
<accession>A0A9D1LSJ2</accession>
<dbReference type="InterPro" id="IPR050312">
    <property type="entry name" value="IolE/XylAMocC-like"/>
</dbReference>
<reference evidence="2" key="1">
    <citation type="submission" date="2020-10" db="EMBL/GenBank/DDBJ databases">
        <authorList>
            <person name="Gilroy R."/>
        </authorList>
    </citation>
    <scope>NUCLEOTIDE SEQUENCE</scope>
    <source>
        <strain evidence="2">ChiSxjej2B14-8506</strain>
    </source>
</reference>
<dbReference type="NCBIfam" id="TIGR01003">
    <property type="entry name" value="PTS_HPr_family"/>
    <property type="match status" value="1"/>
</dbReference>
<dbReference type="CDD" id="cd00367">
    <property type="entry name" value="PTS-HPr_like"/>
    <property type="match status" value="1"/>
</dbReference>
<name>A0A9D1LSJ2_9FIRM</name>
<dbReference type="PANTHER" id="PTHR12110:SF41">
    <property type="entry name" value="INOSOSE DEHYDRATASE"/>
    <property type="match status" value="1"/>
</dbReference>
<evidence type="ECO:0000313" key="3">
    <source>
        <dbReference type="Proteomes" id="UP000824123"/>
    </source>
</evidence>
<reference evidence="2" key="2">
    <citation type="journal article" date="2021" name="PeerJ">
        <title>Extensive microbial diversity within the chicken gut microbiome revealed by metagenomics and culture.</title>
        <authorList>
            <person name="Gilroy R."/>
            <person name="Ravi A."/>
            <person name="Getino M."/>
            <person name="Pursley I."/>
            <person name="Horton D.L."/>
            <person name="Alikhan N.F."/>
            <person name="Baker D."/>
            <person name="Gharbi K."/>
            <person name="Hall N."/>
            <person name="Watson M."/>
            <person name="Adriaenssens E.M."/>
            <person name="Foster-Nyarko E."/>
            <person name="Jarju S."/>
            <person name="Secka A."/>
            <person name="Antonio M."/>
            <person name="Oren A."/>
            <person name="Chaudhuri R.R."/>
            <person name="La Ragione R."/>
            <person name="Hildebrand F."/>
            <person name="Pallen M.J."/>
        </authorList>
    </citation>
    <scope>NUCLEOTIDE SEQUENCE</scope>
    <source>
        <strain evidence="2">ChiSxjej2B14-8506</strain>
    </source>
</reference>
<dbReference type="Proteomes" id="UP000824123">
    <property type="component" value="Unassembled WGS sequence"/>
</dbReference>
<dbReference type="Pfam" id="PF01261">
    <property type="entry name" value="AP_endonuc_2"/>
    <property type="match status" value="1"/>
</dbReference>
<dbReference type="InterPro" id="IPR036237">
    <property type="entry name" value="Xyl_isomerase-like_sf"/>
</dbReference>
<dbReference type="InterPro" id="IPR035895">
    <property type="entry name" value="HPr-like_sf"/>
</dbReference>
<dbReference type="SUPFAM" id="SSF51658">
    <property type="entry name" value="Xylose isomerase-like"/>
    <property type="match status" value="1"/>
</dbReference>
<comment type="caution">
    <text evidence="2">The sequence shown here is derived from an EMBL/GenBank/DDBJ whole genome shotgun (WGS) entry which is preliminary data.</text>
</comment>
<feature type="domain" description="HPr" evidence="1">
    <location>
        <begin position="1"/>
        <end position="89"/>
    </location>
</feature>
<sequence>MISRTFKIEIAELRSRPAELMVRTACKYPCRITVEHGSRSINAKSMMGVFSLELAEGDELTVVADGEREQEALADIAALIESKFQLPEHKYSGGVTMNRIGVMAESFGIGVPGGMERAAQLGAAAVQVYVGGRGATQNVWTPEYRREIRNKAHDCGLVISAMCGDLGGHAFEGREENDEWRIAEVGRMFELCQDMDCTILTNHIGRVPSDKAHPRYAVMVDAMQRIDRLGRETGCYLAIETGPETPETLKGFLEDIGGTNIGINYDPANLKMVLDVDAAQGVRTLAGHILHTHAKDGKIFKFMGGEEVYGIFCDGGIEELQKLGEYFQEVPLGEGDVDWDSYIAALNEIGYKGYFTIERECGADPTSDIRQAVEFLRRRLG</sequence>
<gene>
    <name evidence="2" type="ORF">IAC59_08610</name>
</gene>
<dbReference type="Pfam" id="PF00381">
    <property type="entry name" value="PTS-HPr"/>
    <property type="match status" value="1"/>
</dbReference>
<dbReference type="PROSITE" id="PS00589">
    <property type="entry name" value="PTS_HPR_SER"/>
    <property type="match status" value="1"/>
</dbReference>
<dbReference type="EMBL" id="DVNK01000051">
    <property type="protein sequence ID" value="HIU47298.1"/>
    <property type="molecule type" value="Genomic_DNA"/>
</dbReference>
<dbReference type="AlphaFoldDB" id="A0A9D1LSJ2"/>
<dbReference type="InterPro" id="IPR013022">
    <property type="entry name" value="Xyl_isomerase-like_TIM-brl"/>
</dbReference>
<dbReference type="SUPFAM" id="SSF55594">
    <property type="entry name" value="HPr-like"/>
    <property type="match status" value="1"/>
</dbReference>
<dbReference type="PANTHER" id="PTHR12110">
    <property type="entry name" value="HYDROXYPYRUVATE ISOMERASE"/>
    <property type="match status" value="1"/>
</dbReference>
<dbReference type="PRINTS" id="PR00107">
    <property type="entry name" value="PHOSPHOCPHPR"/>
</dbReference>
<dbReference type="InterPro" id="IPR000032">
    <property type="entry name" value="HPr-like"/>
</dbReference>
<evidence type="ECO:0000259" key="1">
    <source>
        <dbReference type="PROSITE" id="PS51350"/>
    </source>
</evidence>
<proteinExistence type="predicted"/>
<protein>
    <submittedName>
        <fullName evidence="2">HPr family phosphocarrier protein</fullName>
    </submittedName>
</protein>
<dbReference type="InterPro" id="IPR002114">
    <property type="entry name" value="PTS_HPr_Ser_P_site"/>
</dbReference>
<dbReference type="Gene3D" id="3.30.1340.10">
    <property type="entry name" value="HPr-like"/>
    <property type="match status" value="1"/>
</dbReference>
<dbReference type="PROSITE" id="PS51350">
    <property type="entry name" value="PTS_HPR_DOM"/>
    <property type="match status" value="1"/>
</dbReference>
<dbReference type="Gene3D" id="3.20.20.150">
    <property type="entry name" value="Divalent-metal-dependent TIM barrel enzymes"/>
    <property type="match status" value="1"/>
</dbReference>
<organism evidence="2 3">
    <name type="scientific">Candidatus Fimadaptatus faecigallinarum</name>
    <dbReference type="NCBI Taxonomy" id="2840814"/>
    <lineage>
        <taxon>Bacteria</taxon>
        <taxon>Bacillati</taxon>
        <taxon>Bacillota</taxon>
        <taxon>Clostridia</taxon>
        <taxon>Eubacteriales</taxon>
        <taxon>Candidatus Fimadaptatus</taxon>
    </lineage>
</organism>